<dbReference type="EMBL" id="MT142526">
    <property type="protein sequence ID" value="QJA84227.1"/>
    <property type="molecule type" value="Genomic_DNA"/>
</dbReference>
<dbReference type="AlphaFoldDB" id="A0A6H1ZID4"/>
<organism evidence="1">
    <name type="scientific">viral metagenome</name>
    <dbReference type="NCBI Taxonomy" id="1070528"/>
    <lineage>
        <taxon>unclassified sequences</taxon>
        <taxon>metagenomes</taxon>
        <taxon>organismal metagenomes</taxon>
    </lineage>
</organism>
<evidence type="ECO:0000313" key="2">
    <source>
        <dbReference type="EMBL" id="QJA67481.1"/>
    </source>
</evidence>
<reference evidence="1" key="1">
    <citation type="submission" date="2020-03" db="EMBL/GenBank/DDBJ databases">
        <title>The deep terrestrial virosphere.</title>
        <authorList>
            <person name="Holmfeldt K."/>
            <person name="Nilsson E."/>
            <person name="Simone D."/>
            <person name="Lopez-Fernandez M."/>
            <person name="Wu X."/>
            <person name="de Brujin I."/>
            <person name="Lundin D."/>
            <person name="Andersson A."/>
            <person name="Bertilsson S."/>
            <person name="Dopson M."/>
        </authorList>
    </citation>
    <scope>NUCLEOTIDE SEQUENCE</scope>
    <source>
        <strain evidence="3">MM415A00215</strain>
        <strain evidence="2">MM415B00223</strain>
        <strain evidence="1">TM448A00634</strain>
        <strain evidence="4">TM448B00399</strain>
    </source>
</reference>
<evidence type="ECO:0000313" key="1">
    <source>
        <dbReference type="EMBL" id="QJA47288.1"/>
    </source>
</evidence>
<accession>A0A6H1ZID4</accession>
<proteinExistence type="predicted"/>
<dbReference type="EMBL" id="MT144617">
    <property type="protein sequence ID" value="QJH95330.1"/>
    <property type="molecule type" value="Genomic_DNA"/>
</dbReference>
<evidence type="ECO:0000313" key="4">
    <source>
        <dbReference type="EMBL" id="QJH95330.1"/>
    </source>
</evidence>
<evidence type="ECO:0000313" key="3">
    <source>
        <dbReference type="EMBL" id="QJA84227.1"/>
    </source>
</evidence>
<name>A0A6H1ZID4_9ZZZZ</name>
<dbReference type="EMBL" id="MT144038">
    <property type="protein sequence ID" value="QJA47288.1"/>
    <property type="molecule type" value="Genomic_DNA"/>
</dbReference>
<gene>
    <name evidence="3" type="ORF">MM415A00215_0021</name>
    <name evidence="2" type="ORF">MM415B00223_0068</name>
    <name evidence="1" type="ORF">TM448A00634_0020</name>
    <name evidence="4" type="ORF">TM448B00399_0021</name>
</gene>
<protein>
    <submittedName>
        <fullName evidence="1">Uncharacterized protein</fullName>
    </submittedName>
</protein>
<sequence>MKLLKRIGSFLDVERELHRNFGVRISQSFQNPSEQVTITHGLKRVPEGFRVIDKDIADANFGRTAWDNETITLYSTMGGVTVLLEIF</sequence>
<dbReference type="EMBL" id="MT141571">
    <property type="protein sequence ID" value="QJA67481.1"/>
    <property type="molecule type" value="Genomic_DNA"/>
</dbReference>